<keyword evidence="3" id="KW-0732">Signal</keyword>
<keyword evidence="5" id="KW-1185">Reference proteome</keyword>
<keyword evidence="2" id="KW-0472">Membrane</keyword>
<evidence type="ECO:0008006" key="6">
    <source>
        <dbReference type="Google" id="ProtNLM"/>
    </source>
</evidence>
<keyword evidence="2" id="KW-1133">Transmembrane helix</keyword>
<feature type="chain" id="PRO_5013708833" description="tRNA (Guanine-N1)-methyltransferase" evidence="3">
    <location>
        <begin position="24"/>
        <end position="196"/>
    </location>
</feature>
<dbReference type="KEGG" id="tmar:MARIT_2570"/>
<feature type="signal peptide" evidence="3">
    <location>
        <begin position="1"/>
        <end position="23"/>
    </location>
</feature>
<feature type="coiled-coil region" evidence="1">
    <location>
        <begin position="75"/>
        <end position="102"/>
    </location>
</feature>
<organism evidence="4 5">
    <name type="scientific">Tenacibaculum maritimum NCIMB 2154</name>
    <dbReference type="NCBI Taxonomy" id="1349785"/>
    <lineage>
        <taxon>Bacteria</taxon>
        <taxon>Pseudomonadati</taxon>
        <taxon>Bacteroidota</taxon>
        <taxon>Flavobacteriia</taxon>
        <taxon>Flavobacteriales</taxon>
        <taxon>Flavobacteriaceae</taxon>
        <taxon>Tenacibaculum</taxon>
    </lineage>
</organism>
<dbReference type="STRING" id="1349785.GCA_000509405_01414"/>
<dbReference type="Proteomes" id="UP000231564">
    <property type="component" value="Chromosome MARIT"/>
</dbReference>
<keyword evidence="2" id="KW-0812">Transmembrane</keyword>
<feature type="coiled-coil region" evidence="1">
    <location>
        <begin position="147"/>
        <end position="196"/>
    </location>
</feature>
<sequence>MIPRFVSLFICLFVFNISIAQKAQTELLPNTVENQFKKVYKNANNYQIYKVVKKEVYLNLQKNVLDSISIIKRNLISRKQEIKNQQQKIKDLNSKITELNKSLSISLSKEDTISLFGTQLKKTSYNTILWGVITILFISLFFFIYKFKESSALTKEAKNNLAEIEQEFEEHRKKSLEKEQKIRRQLQDEINKQRGV</sequence>
<proteinExistence type="predicted"/>
<evidence type="ECO:0000313" key="4">
    <source>
        <dbReference type="EMBL" id="SFZ84121.1"/>
    </source>
</evidence>
<evidence type="ECO:0000256" key="2">
    <source>
        <dbReference type="SAM" id="Phobius"/>
    </source>
</evidence>
<evidence type="ECO:0000313" key="5">
    <source>
        <dbReference type="Proteomes" id="UP000231564"/>
    </source>
</evidence>
<dbReference type="EMBL" id="LT634361">
    <property type="protein sequence ID" value="SFZ84121.1"/>
    <property type="molecule type" value="Genomic_DNA"/>
</dbReference>
<feature type="transmembrane region" description="Helical" evidence="2">
    <location>
        <begin position="128"/>
        <end position="145"/>
    </location>
</feature>
<keyword evidence="1" id="KW-0175">Coiled coil</keyword>
<accession>A0A2H1EDA5</accession>
<protein>
    <recommendedName>
        <fullName evidence="6">tRNA (Guanine-N1)-methyltransferase</fullName>
    </recommendedName>
</protein>
<dbReference type="AlphaFoldDB" id="A0A2H1EDA5"/>
<evidence type="ECO:0000256" key="1">
    <source>
        <dbReference type="SAM" id="Coils"/>
    </source>
</evidence>
<dbReference type="GeneID" id="47724033"/>
<name>A0A2H1EDA5_9FLAO</name>
<gene>
    <name evidence="4" type="ORF">MARIT_2570</name>
</gene>
<reference evidence="4 5" key="1">
    <citation type="submission" date="2016-11" db="EMBL/GenBank/DDBJ databases">
        <authorList>
            <person name="Jaros S."/>
            <person name="Januszkiewicz K."/>
            <person name="Wedrychowicz H."/>
        </authorList>
    </citation>
    <scope>NUCLEOTIDE SEQUENCE [LARGE SCALE GENOMIC DNA]</scope>
    <source>
        <strain evidence="4">NCIMB 2154T</strain>
    </source>
</reference>
<evidence type="ECO:0000256" key="3">
    <source>
        <dbReference type="SAM" id="SignalP"/>
    </source>
</evidence>
<dbReference type="RefSeq" id="WP_038025601.1">
    <property type="nucleotide sequence ID" value="NZ_BAUG01000023.1"/>
</dbReference>
<dbReference type="OrthoDB" id="981213at2"/>